<dbReference type="Proteomes" id="UP000494216">
    <property type="component" value="Unassembled WGS sequence"/>
</dbReference>
<feature type="domain" description="Schlafen AlbA-2" evidence="1">
    <location>
        <begin position="14"/>
        <end position="135"/>
    </location>
</feature>
<evidence type="ECO:0000313" key="3">
    <source>
        <dbReference type="EMBL" id="CAA9892390.1"/>
    </source>
</evidence>
<dbReference type="PANTHER" id="PTHR30595:SF6">
    <property type="entry name" value="SCHLAFEN ALBA-2 DOMAIN-CONTAINING PROTEIN"/>
    <property type="match status" value="1"/>
</dbReference>
<evidence type="ECO:0000259" key="2">
    <source>
        <dbReference type="Pfam" id="PF21247"/>
    </source>
</evidence>
<sequence>MNQDELLARLQGFEWNDFECKKAQQGVPEDAYKTGSAFANIAGGWIVFGISDHNGQLEVSGVAEPDKVQNDFLAVLRGSQKLNRVIRVDAKHFTADGKHVFAFHIPECSTNEKPIYLKGDPRQTFIRRGAGDEQCTPSELERFLCAAALDRYDGMALSNLTVATLIEQVTPQVVGLGKLIEGEMSRQSMMNTIGIKDRKHFDDAYLQPALDAGLLTMTLPDKPNSSKQRYRLTPLGAAIKAEHNNKEPQA</sequence>
<comment type="caution">
    <text evidence="3">The sequence shown here is derived from an EMBL/GenBank/DDBJ whole genome shotgun (WGS) entry which is preliminary data.</text>
</comment>
<dbReference type="EMBL" id="CADCXN010000101">
    <property type="protein sequence ID" value="CAA9892390.1"/>
    <property type="molecule type" value="Genomic_DNA"/>
</dbReference>
<name>A0A8S0WL42_9GAMM</name>
<dbReference type="PANTHER" id="PTHR30595">
    <property type="entry name" value="GLPR-RELATED TRANSCRIPTIONAL REPRESSOR"/>
    <property type="match status" value="1"/>
</dbReference>
<feature type="domain" description="Filamentation induced by cAMP protein Fic-like C-terminal" evidence="2">
    <location>
        <begin position="172"/>
        <end position="233"/>
    </location>
</feature>
<dbReference type="RefSeq" id="WP_174627170.1">
    <property type="nucleotide sequence ID" value="NZ_CADCXN010000101.1"/>
</dbReference>
<evidence type="ECO:0000259" key="1">
    <source>
        <dbReference type="Pfam" id="PF04326"/>
    </source>
</evidence>
<evidence type="ECO:0008006" key="5">
    <source>
        <dbReference type="Google" id="ProtNLM"/>
    </source>
</evidence>
<dbReference type="InterPro" id="IPR038461">
    <property type="entry name" value="Schlafen_AlbA_2_dom_sf"/>
</dbReference>
<reference evidence="3 4" key="1">
    <citation type="submission" date="2020-02" db="EMBL/GenBank/DDBJ databases">
        <authorList>
            <person name="Hogendoorn C."/>
        </authorList>
    </citation>
    <scope>NUCLEOTIDE SEQUENCE [LARGE SCALE GENOMIC DNA]</scope>
    <source>
        <strain evidence="3">METHB21</strain>
    </source>
</reference>
<dbReference type="Gene3D" id="3.30.950.30">
    <property type="entry name" value="Schlafen, AAA domain"/>
    <property type="match status" value="1"/>
</dbReference>
<evidence type="ECO:0000313" key="4">
    <source>
        <dbReference type="Proteomes" id="UP000494216"/>
    </source>
</evidence>
<dbReference type="Pfam" id="PF04326">
    <property type="entry name" value="SLFN_AlbA_2"/>
    <property type="match status" value="1"/>
</dbReference>
<proteinExistence type="predicted"/>
<dbReference type="InterPro" id="IPR007421">
    <property type="entry name" value="Schlafen_AlbA_2_dom"/>
</dbReference>
<dbReference type="Pfam" id="PF21247">
    <property type="entry name" value="Fic-like_C"/>
    <property type="match status" value="1"/>
</dbReference>
<organism evidence="3 4">
    <name type="scientific">Candidatus Methylobacter favarea</name>
    <dbReference type="NCBI Taxonomy" id="2707345"/>
    <lineage>
        <taxon>Bacteria</taxon>
        <taxon>Pseudomonadati</taxon>
        <taxon>Pseudomonadota</taxon>
        <taxon>Gammaproteobacteria</taxon>
        <taxon>Methylococcales</taxon>
        <taxon>Methylococcaceae</taxon>
        <taxon>Methylobacter</taxon>
    </lineage>
</organism>
<keyword evidence="4" id="KW-1185">Reference proteome</keyword>
<dbReference type="InterPro" id="IPR049514">
    <property type="entry name" value="Fic-like_C"/>
</dbReference>
<accession>A0A8S0WL42</accession>
<gene>
    <name evidence="3" type="ORF">METHB2_690010</name>
</gene>
<protein>
    <recommendedName>
        <fullName evidence="5">ATP-binding protein</fullName>
    </recommendedName>
</protein>
<dbReference type="AlphaFoldDB" id="A0A8S0WL42"/>